<gene>
    <name evidence="1" type="ORF">COX06_00540</name>
</gene>
<dbReference type="Proteomes" id="UP000229794">
    <property type="component" value="Unassembled WGS sequence"/>
</dbReference>
<dbReference type="AlphaFoldDB" id="A0A2H0BE50"/>
<protein>
    <recommendedName>
        <fullName evidence="3">DNA polymerase III subunit delta</fullName>
    </recommendedName>
</protein>
<evidence type="ECO:0000313" key="1">
    <source>
        <dbReference type="EMBL" id="PIP55942.1"/>
    </source>
</evidence>
<accession>A0A2H0BE50</accession>
<dbReference type="SUPFAM" id="SSF52540">
    <property type="entry name" value="P-loop containing nucleoside triphosphate hydrolases"/>
    <property type="match status" value="1"/>
</dbReference>
<dbReference type="EMBL" id="PCST01000007">
    <property type="protein sequence ID" value="PIP55942.1"/>
    <property type="molecule type" value="Genomic_DNA"/>
</dbReference>
<comment type="caution">
    <text evidence="1">The sequence shown here is derived from an EMBL/GenBank/DDBJ whole genome shotgun (WGS) entry which is preliminary data.</text>
</comment>
<dbReference type="Pfam" id="PF13177">
    <property type="entry name" value="DNA_pol3_delta2"/>
    <property type="match status" value="1"/>
</dbReference>
<name>A0A2H0BE50_9BACT</name>
<evidence type="ECO:0008006" key="3">
    <source>
        <dbReference type="Google" id="ProtNLM"/>
    </source>
</evidence>
<dbReference type="Gene3D" id="3.40.50.300">
    <property type="entry name" value="P-loop containing nucleotide triphosphate hydrolases"/>
    <property type="match status" value="1"/>
</dbReference>
<evidence type="ECO:0000313" key="2">
    <source>
        <dbReference type="Proteomes" id="UP000229794"/>
    </source>
</evidence>
<reference evidence="1 2" key="1">
    <citation type="submission" date="2017-09" db="EMBL/GenBank/DDBJ databases">
        <title>Depth-based differentiation of microbial function through sediment-hosted aquifers and enrichment of novel symbionts in the deep terrestrial subsurface.</title>
        <authorList>
            <person name="Probst A.J."/>
            <person name="Ladd B."/>
            <person name="Jarett J.K."/>
            <person name="Geller-Mcgrath D.E."/>
            <person name="Sieber C.M."/>
            <person name="Emerson J.B."/>
            <person name="Anantharaman K."/>
            <person name="Thomas B.C."/>
            <person name="Malmstrom R."/>
            <person name="Stieglmeier M."/>
            <person name="Klingl A."/>
            <person name="Woyke T."/>
            <person name="Ryan C.M."/>
            <person name="Banfield J.F."/>
        </authorList>
    </citation>
    <scope>NUCLEOTIDE SEQUENCE [LARGE SCALE GENOMIC DNA]</scope>
    <source>
        <strain evidence="1">CG22_combo_CG10-13_8_21_14_all_42_17</strain>
    </source>
</reference>
<dbReference type="InterPro" id="IPR027417">
    <property type="entry name" value="P-loop_NTPase"/>
</dbReference>
<proteinExistence type="predicted"/>
<organism evidence="1 2">
    <name type="scientific">Candidatus Zambryskibacteria bacterium CG22_combo_CG10-13_8_21_14_all_42_17</name>
    <dbReference type="NCBI Taxonomy" id="1975118"/>
    <lineage>
        <taxon>Bacteria</taxon>
        <taxon>Candidatus Zambryskiibacteriota</taxon>
    </lineage>
</organism>
<sequence>MSRNPHHANLLIGTLEEGESFMRSFSESLGVRLENNPDFFAFKSELFGIDQARELKLLSTRKSFGSVDSAKHGKKIFLITPTRLTLEAQNALLKTFEDPLPDTFFFLSVRAEGMVIPTLISRMQIIRLGGDNFSESTEARKFLSLSIKERLIFTKEFADKEKNLPVFLDNLLFFLRKQDGKIISLERVYNVRRIVDDSFVAPRLVLEHLSLVL</sequence>